<comment type="caution">
    <text evidence="1">The sequence shown here is derived from an EMBL/GenBank/DDBJ whole genome shotgun (WGS) entry which is preliminary data.</text>
</comment>
<proteinExistence type="predicted"/>
<sequence length="182" mass="19859">MVRLDSEPGVAVTQMAEEKMKRSDQEVLEDLCGEGWSVRPIDASKGSFEITLPAVRYPMPMGIVSIPSPLFHAQVRKSSKVSGSYHERLVADIVLQNGQKILCVELGFPFSSQFTISAAGWARCRVGREPGSVRCQALVEMGLHVPKVPGLTSILQFFVKSYANKSAKDCAVSLSKTGYKVP</sequence>
<reference evidence="1 2" key="1">
    <citation type="submission" date="2024-02" db="EMBL/GenBank/DDBJ databases">
        <authorList>
            <person name="Chen Y."/>
            <person name="Shah S."/>
            <person name="Dougan E. K."/>
            <person name="Thang M."/>
            <person name="Chan C."/>
        </authorList>
    </citation>
    <scope>NUCLEOTIDE SEQUENCE [LARGE SCALE GENOMIC DNA]</scope>
</reference>
<keyword evidence="2" id="KW-1185">Reference proteome</keyword>
<evidence type="ECO:0000313" key="1">
    <source>
        <dbReference type="EMBL" id="CAK9107072.1"/>
    </source>
</evidence>
<dbReference type="Proteomes" id="UP001642464">
    <property type="component" value="Unassembled WGS sequence"/>
</dbReference>
<organism evidence="1 2">
    <name type="scientific">Durusdinium trenchii</name>
    <dbReference type="NCBI Taxonomy" id="1381693"/>
    <lineage>
        <taxon>Eukaryota</taxon>
        <taxon>Sar</taxon>
        <taxon>Alveolata</taxon>
        <taxon>Dinophyceae</taxon>
        <taxon>Suessiales</taxon>
        <taxon>Symbiodiniaceae</taxon>
        <taxon>Durusdinium</taxon>
    </lineage>
</organism>
<gene>
    <name evidence="1" type="ORF">SCF082_LOCUS49857</name>
</gene>
<evidence type="ECO:0000313" key="2">
    <source>
        <dbReference type="Proteomes" id="UP001642464"/>
    </source>
</evidence>
<protein>
    <submittedName>
        <fullName evidence="1">Uncharacterized protein</fullName>
    </submittedName>
</protein>
<accession>A0ABP0S409</accession>
<name>A0ABP0S409_9DINO</name>
<dbReference type="EMBL" id="CAXAMM010042847">
    <property type="protein sequence ID" value="CAK9107072.1"/>
    <property type="molecule type" value="Genomic_DNA"/>
</dbReference>